<dbReference type="EMBL" id="PKSL01000002">
    <property type="protein sequence ID" value="POW17679.1"/>
    <property type="molecule type" value="Genomic_DNA"/>
</dbReference>
<feature type="non-terminal residue" evidence="10">
    <location>
        <position position="467"/>
    </location>
</feature>
<evidence type="ECO:0000256" key="4">
    <source>
        <dbReference type="ARBA" id="ARBA00022679"/>
    </source>
</evidence>
<comment type="similarity">
    <text evidence="3">Belongs to the wax synthase family.</text>
</comment>
<dbReference type="PANTHER" id="PTHR31595">
    <property type="entry name" value="LONG-CHAIN-ALCOHOL O-FATTY-ACYLTRANSFERASE 3-RELATED"/>
    <property type="match status" value="1"/>
</dbReference>
<evidence type="ECO:0000313" key="10">
    <source>
        <dbReference type="EMBL" id="POW17679.1"/>
    </source>
</evidence>
<dbReference type="InterPro" id="IPR044851">
    <property type="entry name" value="Wax_synthase"/>
</dbReference>
<reference evidence="10" key="1">
    <citation type="submission" date="2017-12" db="EMBL/GenBank/DDBJ databases">
        <title>Gene loss provides genomic basis for host adaptation in cereal stripe rust fungi.</title>
        <authorList>
            <person name="Xia C."/>
        </authorList>
    </citation>
    <scope>NUCLEOTIDE SEQUENCE [LARGE SCALE GENOMIC DNA]</scope>
    <source>
        <strain evidence="10">93-210</strain>
    </source>
</reference>
<protein>
    <recommendedName>
        <fullName evidence="9">Wax synthase domain-containing protein</fullName>
    </recommendedName>
</protein>
<keyword evidence="5 8" id="KW-0812">Transmembrane</keyword>
<gene>
    <name evidence="10" type="ORF">PSTT_00434</name>
</gene>
<evidence type="ECO:0000256" key="1">
    <source>
        <dbReference type="ARBA" id="ARBA00004141"/>
    </source>
</evidence>
<evidence type="ECO:0000256" key="2">
    <source>
        <dbReference type="ARBA" id="ARBA00005179"/>
    </source>
</evidence>
<evidence type="ECO:0000256" key="3">
    <source>
        <dbReference type="ARBA" id="ARBA00007282"/>
    </source>
</evidence>
<organism evidence="10 11">
    <name type="scientific">Puccinia striiformis</name>
    <dbReference type="NCBI Taxonomy" id="27350"/>
    <lineage>
        <taxon>Eukaryota</taxon>
        <taxon>Fungi</taxon>
        <taxon>Dikarya</taxon>
        <taxon>Basidiomycota</taxon>
        <taxon>Pucciniomycotina</taxon>
        <taxon>Pucciniomycetes</taxon>
        <taxon>Pucciniales</taxon>
        <taxon>Pucciniaceae</taxon>
        <taxon>Puccinia</taxon>
    </lineage>
</organism>
<proteinExistence type="inferred from homology"/>
<comment type="subcellular location">
    <subcellularLocation>
        <location evidence="1">Membrane</location>
        <topology evidence="1">Multi-pass membrane protein</topology>
    </subcellularLocation>
</comment>
<dbReference type="GO" id="GO:0008374">
    <property type="term" value="F:O-acyltransferase activity"/>
    <property type="evidence" value="ECO:0007669"/>
    <property type="project" value="InterPro"/>
</dbReference>
<name>A0A2S4W7E2_9BASI</name>
<feature type="domain" description="Wax synthase" evidence="9">
    <location>
        <begin position="296"/>
        <end position="374"/>
    </location>
</feature>
<dbReference type="GO" id="GO:0006629">
    <property type="term" value="P:lipid metabolic process"/>
    <property type="evidence" value="ECO:0007669"/>
    <property type="project" value="InterPro"/>
</dbReference>
<dbReference type="Pfam" id="PF13813">
    <property type="entry name" value="MBOAT_2"/>
    <property type="match status" value="1"/>
</dbReference>
<dbReference type="Proteomes" id="UP000239156">
    <property type="component" value="Unassembled WGS sequence"/>
</dbReference>
<evidence type="ECO:0000256" key="8">
    <source>
        <dbReference type="SAM" id="Phobius"/>
    </source>
</evidence>
<dbReference type="VEuPathDB" id="FungiDB:PSTT_00434"/>
<evidence type="ECO:0000256" key="5">
    <source>
        <dbReference type="ARBA" id="ARBA00022692"/>
    </source>
</evidence>
<comment type="pathway">
    <text evidence="2">Secondary metabolite biosynthesis.</text>
</comment>
<dbReference type="PANTHER" id="PTHR31595:SF57">
    <property type="entry name" value="OS04G0481900 PROTEIN"/>
    <property type="match status" value="1"/>
</dbReference>
<keyword evidence="11" id="KW-1185">Reference proteome</keyword>
<keyword evidence="7 8" id="KW-0472">Membrane</keyword>
<evidence type="ECO:0000259" key="9">
    <source>
        <dbReference type="Pfam" id="PF13813"/>
    </source>
</evidence>
<sequence>MENIKGGTAFSLKSFVPPWPAAKITSSSSASTSGKSAQGLLTGWSIERNFIISLMLLQCSLLHPKFQNSTSARLTRLSLGPLIVGWWLCYPFNQPLMSYEDRNIVPGLLAVMMTFKSIEWTFVTGPYQMRTLKIVQGVPVWKNGSGEKPSLNDEKTNWQDLILWTILLFTSERGLRWSWGPEAKGNTRSFSQALLEMVRLHVLMVPCLGFLLFSQDWTDYNFYPRRALLSLGVPSFRGIGLSAGCLHSVCTMFLIRCSLGIFWAFPVLITYLVYPMAKRIGLPPKLTELVNPAGFPPHFGSLFELSSVAHFWGKFWHQKSRRAFKFCGGKPATSLARVLGGSPKVQKACGVMGVFALSGFMHEYPMYAAQREPHPYPRKLFKTMPSTFLFFFVQSFGVILEPLIIPLIPKKIGGAKIWTVSFLLLTAPLLTGDVCRPAGVFNRFPPLQQWTWIDIIIPGRLIARLVG</sequence>
<evidence type="ECO:0000313" key="11">
    <source>
        <dbReference type="Proteomes" id="UP000239156"/>
    </source>
</evidence>
<dbReference type="InterPro" id="IPR032805">
    <property type="entry name" value="Wax_synthase_dom"/>
</dbReference>
<comment type="caution">
    <text evidence="10">The sequence shown here is derived from an EMBL/GenBank/DDBJ whole genome shotgun (WGS) entry which is preliminary data.</text>
</comment>
<dbReference type="GO" id="GO:0016020">
    <property type="term" value="C:membrane"/>
    <property type="evidence" value="ECO:0007669"/>
    <property type="project" value="UniProtKB-SubCell"/>
</dbReference>
<evidence type="ECO:0000256" key="7">
    <source>
        <dbReference type="ARBA" id="ARBA00023136"/>
    </source>
</evidence>
<dbReference type="AlphaFoldDB" id="A0A2S4W7E2"/>
<keyword evidence="6 8" id="KW-1133">Transmembrane helix</keyword>
<keyword evidence="4" id="KW-0808">Transferase</keyword>
<feature type="transmembrane region" description="Helical" evidence="8">
    <location>
        <begin position="253"/>
        <end position="274"/>
    </location>
</feature>
<dbReference type="VEuPathDB" id="FungiDB:PSHT_06024"/>
<evidence type="ECO:0000256" key="6">
    <source>
        <dbReference type="ARBA" id="ARBA00022989"/>
    </source>
</evidence>
<accession>A0A2S4W7E2</accession>
<feature type="transmembrane region" description="Helical" evidence="8">
    <location>
        <begin position="388"/>
        <end position="409"/>
    </location>
</feature>